<sequence>MADTDFYNDAVQDTSFFDGVSARPPVSSVQAGERATLTAVQQEGVDGLSGDLVQRVKQELEVYGLSTDEQQARSSTRTGLKGPITEAALTSMPLETTEDAENLKGVVQDELGSIEQRDEIADMIVNTMESLPEESRKHGTFFNDLVNKTLADRASGSIIDLQIQDEFDSASGIDLTLDFVEAVFGGQIIGTRKFQTEVLEKVGVHGISAGDYVFKADDVDALYNYVQDASTAEEQIERVEEIVQIISDTQSPFGENVLYRTDFLTNLRAELEREGGGTQLAAMDDVLDATEVGFIAKSLTGFLKASGAKLFGSAAAANKTLSSEDADYIRSVMQEATEALSPSNGVAHKPTVVPVENKGSLLDTLAVNKPETLRTALNAAEASGEDLTQYLGVTKSGIASRLTPTGTADSGLSYTATEKRHKLDQISEFDYSSLDKTREEFERLVSNQNVSDILTQEELESGVERSIQTIYAQSRATLHPQSSWEALEKNGDFLKARAIFGKDGTSGFDTLRDAEIAKRNLFVEGKISARVAGENSALRELDEVNSIPEDQLEYFIDVEVEHQVTSKDVNPLEGKVDSYLPAHSYLIPFSSRVEKSVVDSAMAYTDKASRIAVTMQDFTKPIGKLRGKMEREQWTRLLTHGDEHGITFNKVAAKEYLGKMSDRVWDAYVGTRSFYDGMAIIRNKAHRSGLAERGFRGIKDGINTLEDSKGKLFGIPMAERPFIVPEAAADSLTQVNGTKIFNSVTGTAETLTDDLLDAAYAEGNIVVRTHRPLNSGGELFDFSIVRRDTVQDLPHQTMNIRKGHVDLNYLGEDSFFSKYISKIGGGGHSGGTGAKLIRKGNVVRNGIQTEATEVIGIYRDTKQAAQAAEDLGEEGLEVISSREAVSELGVDSVGTSSNVPSHARGRGQRLLGPSGYAEVADVEDSIGRALGEARRYTGMDSVNVLKSKFMATYGKHLGNAKEGFPSDFSRTQWRGKDKPEIQKLIRDAKAYHGYIKNQEAALTGTLQTKFLEDLRSFVGAWRVEGNQFQEFIGDAGVSLLDTDFVKVGTKLTAAVFIAARPLYQTLANAAQSAFLFAHNPVRAAGTFAKAPVVLAGLMMRGNRESALMNKVLGKTMGLSGEEFSKYLQDMLDSGMFSTSLVDDMFGLFESSMKVQAGKNSLMSSNFWKSMLPGGGLGGRAMSAMMFPQKVSTDVSNLLAYIHATTGFQKANKGRKLDSALAKRTILGDARRLTFTQNRADQFTYQQNLWSVQLQFMQHVHKMFLQLVVDPTVSVASLGKLSAARKGTNPWGGSFGQSAMTLGTITAMFGLESKLGTGVSTDLVTQLQEAGATEDMIDITMDGIFGKVTEQMYGEELDLASRFSPIGFVGSTLGLMFTHDGALNLAGPSGSLWKTVGNMASIAKAFHSNAEVSEEEGQLLLNEAANVFAGMKDYQRYETALNFGEYRTTAGRKIADISTDAAIPLLFSVPPKAAQRYYDTLDEIMSTKENVDAVTKSISSYMLNEMNNEPFEAITSEKAAGYMIKAFKLADLAFSTNPNAARQAKDTLAKEFIRPEGEFMTKYATKLAGRLSPTDATAHLTQLKQNNPEQTQVIDALLQVINQPLEEE</sequence>
<accession>R4JGV3</accession>
<reference evidence="2 3" key="1">
    <citation type="journal article" date="2013" name="J. Virol.">
        <title>Morphology, Physiological Characteristics, and Complete Sequence of Marine Bacteriophage RIO-1 Infecting Pseudoalteromonas marina.</title>
        <authorList>
            <person name="Hardies S.C."/>
            <person name="Hwang Y.J."/>
            <person name="Hwang C.Y."/>
            <person name="Jang G.I."/>
            <person name="Cho B.C."/>
        </authorList>
    </citation>
    <scope>NUCLEOTIDE SEQUENCE [LARGE SCALE GENOMIC DNA]</scope>
</reference>
<evidence type="ECO:0000313" key="3">
    <source>
        <dbReference type="Proteomes" id="UP000013564"/>
    </source>
</evidence>
<feature type="region of interest" description="Disordered" evidence="1">
    <location>
        <begin position="890"/>
        <end position="910"/>
    </location>
</feature>
<keyword evidence="3" id="KW-1185">Reference proteome</keyword>
<dbReference type="EMBL" id="KC751414">
    <property type="protein sequence ID" value="AGK87051.1"/>
    <property type="molecule type" value="Genomic_DNA"/>
</dbReference>
<name>R4JGV3_9CAUD</name>
<protein>
    <recommendedName>
        <fullName evidence="4">Coil containing protein</fullName>
    </recommendedName>
</protein>
<evidence type="ECO:0000256" key="1">
    <source>
        <dbReference type="SAM" id="MobiDB-lite"/>
    </source>
</evidence>
<dbReference type="KEGG" id="vg:16207394"/>
<evidence type="ECO:0000313" key="2">
    <source>
        <dbReference type="EMBL" id="AGK87051.1"/>
    </source>
</evidence>
<organism evidence="2 3">
    <name type="scientific">Pseudoalteromonas phage RIO-1</name>
    <dbReference type="NCBI Taxonomy" id="1316739"/>
    <lineage>
        <taxon>Viruses</taxon>
        <taxon>Duplodnaviria</taxon>
        <taxon>Heunggongvirae</taxon>
        <taxon>Uroviricota</taxon>
        <taxon>Caudoviricetes</taxon>
        <taxon>Zobellviridae</taxon>
        <taxon>Melvirus</taxon>
        <taxon>Melvirus orientalis</taxon>
    </lineage>
</organism>
<dbReference type="RefSeq" id="YP_008051107.1">
    <property type="nucleotide sequence ID" value="NC_021300.1"/>
</dbReference>
<evidence type="ECO:0008006" key="4">
    <source>
        <dbReference type="Google" id="ProtNLM"/>
    </source>
</evidence>
<dbReference type="Proteomes" id="UP000013564">
    <property type="component" value="Segment"/>
</dbReference>
<gene>
    <name evidence="2" type="ORF">RIO-1_37</name>
</gene>
<proteinExistence type="predicted"/>
<dbReference type="GeneID" id="16207394"/>